<sequence>MYCSEQIVIPEKISNLLKTYAKAALKTQPYDLLRWSAAYFRCLSMDILPPVKHRYELENSFGCQLTKGYMKVLMSQLGKGYFVSRDILEHRWSELCLPEVRNTILPFFCYLLINFANLDNGKKDELLKFLSLTRMLYWPQVHWLKILSVMVGSINQNFHETVMMLFELLTDEPEGGASPVPLWLIRECLKYLAKLDCSDEQTFFDGRKMLSGNELEDETKMPSIPQKLSSTSFRNAVIDYWKFRIENDEKLKSMHDDVTISKDDDKVCTLCSIPSTLRCGSEFSLSGDYSNPLHVIENSCDFKDVILVVKNLKCTKNDDELQSQIVKRDEKVEEQREQAAQEIEENARAMVDKDCCDMLRDIGPPWNWLHNFTSQNSRMKSYNFLERNSICPDITPDDEEESSDESLIAAAQPPPSVFEDVQSSISGIQSAATSGVSKPSSEHKAIVDAICNISTASENGECNIRDTPSIATQLCEQLSKKQLEPVDYERLKKFIDRASENGLVFNDLNALYNYFIQESSREHFSSNNETNAEVENVIMPSSVTQDAEVNENNNIATPSASTLSTDGKNVVAIFGESGIEVDNKLLDAKVSERMILGLVDKTQSDIDNISDIASSNASMSSLSHAETVKLQVTREKNTQTMSYRDRVHEKRLQSGLRQASGSSVTTERQPYVCKVPALPGIGASFDNEKIEKILKFITQRSFQQGGFVYPRNFLEADCPSLMEMN</sequence>
<evidence type="ECO:0000256" key="1">
    <source>
        <dbReference type="ARBA" id="ARBA00004230"/>
    </source>
</evidence>
<evidence type="ECO:0000256" key="2">
    <source>
        <dbReference type="ARBA" id="ARBA00022846"/>
    </source>
</evidence>
<dbReference type="Proteomes" id="UP001107558">
    <property type="component" value="Chromosome 3"/>
</dbReference>
<keyword evidence="2" id="KW-0282">Flagellum</keyword>
<dbReference type="EMBL" id="JADBJN010000003">
    <property type="protein sequence ID" value="KAG5670185.1"/>
    <property type="molecule type" value="Genomic_DNA"/>
</dbReference>
<dbReference type="PANTHER" id="PTHR14952:SF9">
    <property type="entry name" value="EF-HAND DOMAIN-CONTAINING PROTEIN"/>
    <property type="match status" value="1"/>
</dbReference>
<keyword evidence="3" id="KW-0969">Cilium</keyword>
<dbReference type="PANTHER" id="PTHR14952">
    <property type="entry name" value="ROPPORIN-1-LIKE PROTEIN"/>
    <property type="match status" value="1"/>
</dbReference>
<keyword evidence="4" id="KW-0966">Cell projection</keyword>
<name>A0A9J6BJW6_POLVA</name>
<dbReference type="CDD" id="cd22972">
    <property type="entry name" value="DD_ROP-like"/>
    <property type="match status" value="1"/>
</dbReference>
<evidence type="ECO:0000256" key="3">
    <source>
        <dbReference type="ARBA" id="ARBA00023069"/>
    </source>
</evidence>
<dbReference type="GO" id="GO:0031514">
    <property type="term" value="C:motile cilium"/>
    <property type="evidence" value="ECO:0007669"/>
    <property type="project" value="UniProtKB-SubCell"/>
</dbReference>
<dbReference type="Gene3D" id="1.20.890.10">
    <property type="entry name" value="cAMP-dependent protein kinase regulatory subunit, dimerization-anchoring domain"/>
    <property type="match status" value="1"/>
</dbReference>
<reference evidence="6" key="1">
    <citation type="submission" date="2021-03" db="EMBL/GenBank/DDBJ databases">
        <title>Chromosome level genome of the anhydrobiotic midge Polypedilum vanderplanki.</title>
        <authorList>
            <person name="Yoshida Y."/>
            <person name="Kikawada T."/>
            <person name="Gusev O."/>
        </authorList>
    </citation>
    <scope>NUCLEOTIDE SEQUENCE</scope>
    <source>
        <strain evidence="6">NIAS01</strain>
        <tissue evidence="6">Whole body or cell culture</tissue>
    </source>
</reference>
<evidence type="ECO:0008006" key="8">
    <source>
        <dbReference type="Google" id="ProtNLM"/>
    </source>
</evidence>
<comment type="subcellular location">
    <subcellularLocation>
        <location evidence="1">Cell projection</location>
        <location evidence="1">Cilium</location>
        <location evidence="1">Flagellum</location>
    </subcellularLocation>
</comment>
<keyword evidence="7" id="KW-1185">Reference proteome</keyword>
<comment type="caution">
    <text evidence="6">The sequence shown here is derived from an EMBL/GenBank/DDBJ whole genome shotgun (WGS) entry which is preliminary data.</text>
</comment>
<proteinExistence type="inferred from homology"/>
<accession>A0A9J6BJW6</accession>
<dbReference type="AlphaFoldDB" id="A0A9J6BJW6"/>
<protein>
    <recommendedName>
        <fullName evidence="8">Ropporin-1-like protein</fullName>
    </recommendedName>
</protein>
<evidence type="ECO:0000256" key="5">
    <source>
        <dbReference type="ARBA" id="ARBA00035651"/>
    </source>
</evidence>
<comment type="similarity">
    <text evidence="5">Belongs to the ropporin family.</text>
</comment>
<evidence type="ECO:0000256" key="4">
    <source>
        <dbReference type="ARBA" id="ARBA00023273"/>
    </source>
</evidence>
<gene>
    <name evidence="6" type="ORF">PVAND_000465</name>
</gene>
<dbReference type="OrthoDB" id="10067602at2759"/>
<organism evidence="6 7">
    <name type="scientific">Polypedilum vanderplanki</name>
    <name type="common">Sleeping chironomid midge</name>
    <dbReference type="NCBI Taxonomy" id="319348"/>
    <lineage>
        <taxon>Eukaryota</taxon>
        <taxon>Metazoa</taxon>
        <taxon>Ecdysozoa</taxon>
        <taxon>Arthropoda</taxon>
        <taxon>Hexapoda</taxon>
        <taxon>Insecta</taxon>
        <taxon>Pterygota</taxon>
        <taxon>Neoptera</taxon>
        <taxon>Endopterygota</taxon>
        <taxon>Diptera</taxon>
        <taxon>Nematocera</taxon>
        <taxon>Chironomoidea</taxon>
        <taxon>Chironomidae</taxon>
        <taxon>Chironominae</taxon>
        <taxon>Polypedilum</taxon>
        <taxon>Polypedilum</taxon>
    </lineage>
</organism>
<dbReference type="SUPFAM" id="SSF47391">
    <property type="entry name" value="Dimerization-anchoring domain of cAMP-dependent PK regulatory subunit"/>
    <property type="match status" value="1"/>
</dbReference>
<evidence type="ECO:0000313" key="7">
    <source>
        <dbReference type="Proteomes" id="UP001107558"/>
    </source>
</evidence>
<evidence type="ECO:0000313" key="6">
    <source>
        <dbReference type="EMBL" id="KAG5670185.1"/>
    </source>
</evidence>